<sequence length="147" mass="16318">MIRSCVLALLLGVPFLMGADSPLRNHGISCHESEGNIVIDFGSTRHPTYVGVQTPRDQFIYLRYPPRGIDVLGDEYRRDTLKLDTSTLRGMKIDGESVTQVKVFDAPGKYTLRFQDANRAEHEDLFALSCTVILSSEKRTTVSPAGS</sequence>
<proteinExistence type="predicted"/>
<evidence type="ECO:0000256" key="1">
    <source>
        <dbReference type="SAM" id="SignalP"/>
    </source>
</evidence>
<name>A0ABV7RNV6_9GAMM</name>
<evidence type="ECO:0000313" key="2">
    <source>
        <dbReference type="EMBL" id="MFC3550833.1"/>
    </source>
</evidence>
<feature type="signal peptide" evidence="1">
    <location>
        <begin position="1"/>
        <end position="19"/>
    </location>
</feature>
<evidence type="ECO:0000313" key="3">
    <source>
        <dbReference type="Proteomes" id="UP001595740"/>
    </source>
</evidence>
<dbReference type="RefSeq" id="WP_386758604.1">
    <property type="nucleotide sequence ID" value="NZ_JBHRXK010000003.1"/>
</dbReference>
<keyword evidence="1" id="KW-0732">Signal</keyword>
<accession>A0ABV7RNV6</accession>
<reference evidence="3" key="1">
    <citation type="journal article" date="2019" name="Int. J. Syst. Evol. Microbiol.">
        <title>The Global Catalogue of Microorganisms (GCM) 10K type strain sequencing project: providing services to taxonomists for standard genome sequencing and annotation.</title>
        <authorList>
            <consortium name="The Broad Institute Genomics Platform"/>
            <consortium name="The Broad Institute Genome Sequencing Center for Infectious Disease"/>
            <person name="Wu L."/>
            <person name="Ma J."/>
        </authorList>
    </citation>
    <scope>NUCLEOTIDE SEQUENCE [LARGE SCALE GENOMIC DNA]</scope>
    <source>
        <strain evidence="3">KCTC 42875</strain>
    </source>
</reference>
<protein>
    <submittedName>
        <fullName evidence="2">Uncharacterized protein</fullName>
    </submittedName>
</protein>
<dbReference type="EMBL" id="JBHRXK010000003">
    <property type="protein sequence ID" value="MFC3550833.1"/>
    <property type="molecule type" value="Genomic_DNA"/>
</dbReference>
<keyword evidence="3" id="KW-1185">Reference proteome</keyword>
<dbReference type="Proteomes" id="UP001595740">
    <property type="component" value="Unassembled WGS sequence"/>
</dbReference>
<feature type="chain" id="PRO_5045730626" evidence="1">
    <location>
        <begin position="20"/>
        <end position="147"/>
    </location>
</feature>
<comment type="caution">
    <text evidence="2">The sequence shown here is derived from an EMBL/GenBank/DDBJ whole genome shotgun (WGS) entry which is preliminary data.</text>
</comment>
<organism evidence="2 3">
    <name type="scientific">Lysobacter cavernae</name>
    <dbReference type="NCBI Taxonomy" id="1685901"/>
    <lineage>
        <taxon>Bacteria</taxon>
        <taxon>Pseudomonadati</taxon>
        <taxon>Pseudomonadota</taxon>
        <taxon>Gammaproteobacteria</taxon>
        <taxon>Lysobacterales</taxon>
        <taxon>Lysobacteraceae</taxon>
        <taxon>Lysobacter</taxon>
    </lineage>
</organism>
<gene>
    <name evidence="2" type="ORF">ACFOLC_07355</name>
</gene>